<accession>A0A016RZ61</accession>
<protein>
    <submittedName>
        <fullName evidence="1">Uncharacterized protein</fullName>
    </submittedName>
</protein>
<sequence length="69" mass="8084">MEVQAFAFSSDLNHQKLKILQVLPKVQNSKDSCHIGVQKLLSTYAKEKLNHIVNELVRFQCLQRFDRKE</sequence>
<comment type="caution">
    <text evidence="1">The sequence shown here is derived from an EMBL/GenBank/DDBJ whole genome shotgun (WGS) entry which is preliminary data.</text>
</comment>
<keyword evidence="2" id="KW-1185">Reference proteome</keyword>
<reference evidence="2" key="1">
    <citation type="journal article" date="2015" name="Nat. Genet.">
        <title>The genome and transcriptome of the zoonotic hookworm Ancylostoma ceylanicum identify infection-specific gene families.</title>
        <authorList>
            <person name="Schwarz E.M."/>
            <person name="Hu Y."/>
            <person name="Antoshechkin I."/>
            <person name="Miller M.M."/>
            <person name="Sternberg P.W."/>
            <person name="Aroian R.V."/>
        </authorList>
    </citation>
    <scope>NUCLEOTIDE SEQUENCE</scope>
    <source>
        <strain evidence="2">HY135</strain>
    </source>
</reference>
<dbReference type="AlphaFoldDB" id="A0A016RZ61"/>
<evidence type="ECO:0000313" key="2">
    <source>
        <dbReference type="Proteomes" id="UP000024635"/>
    </source>
</evidence>
<gene>
    <name evidence="1" type="primary">Acey_s0332.g2776</name>
    <name evidence="1" type="ORF">Y032_0332g2776</name>
</gene>
<organism evidence="1 2">
    <name type="scientific">Ancylostoma ceylanicum</name>
    <dbReference type="NCBI Taxonomy" id="53326"/>
    <lineage>
        <taxon>Eukaryota</taxon>
        <taxon>Metazoa</taxon>
        <taxon>Ecdysozoa</taxon>
        <taxon>Nematoda</taxon>
        <taxon>Chromadorea</taxon>
        <taxon>Rhabditida</taxon>
        <taxon>Rhabditina</taxon>
        <taxon>Rhabditomorpha</taxon>
        <taxon>Strongyloidea</taxon>
        <taxon>Ancylostomatidae</taxon>
        <taxon>Ancylostomatinae</taxon>
        <taxon>Ancylostoma</taxon>
    </lineage>
</organism>
<name>A0A016RZ61_9BILA</name>
<evidence type="ECO:0000313" key="1">
    <source>
        <dbReference type="EMBL" id="EYB83638.1"/>
    </source>
</evidence>
<dbReference type="Proteomes" id="UP000024635">
    <property type="component" value="Unassembled WGS sequence"/>
</dbReference>
<proteinExistence type="predicted"/>
<dbReference type="EMBL" id="JARK01001668">
    <property type="protein sequence ID" value="EYB83638.1"/>
    <property type="molecule type" value="Genomic_DNA"/>
</dbReference>